<evidence type="ECO:0000313" key="2">
    <source>
        <dbReference type="EMBL" id="GBP08880.1"/>
    </source>
</evidence>
<dbReference type="EMBL" id="BGZK01000033">
    <property type="protein sequence ID" value="GBP08880.1"/>
    <property type="molecule type" value="Genomic_DNA"/>
</dbReference>
<accession>A0A4C1T5M9</accession>
<keyword evidence="3" id="KW-1185">Reference proteome</keyword>
<feature type="region of interest" description="Disordered" evidence="1">
    <location>
        <begin position="60"/>
        <end position="95"/>
    </location>
</feature>
<protein>
    <submittedName>
        <fullName evidence="2">Uncharacterized protein</fullName>
    </submittedName>
</protein>
<sequence>MQIKCARAAAASVRGARRRGARTSPRGMTLYVEKYRVENGRIGGAASAAAALRQVYLGEAPAPRAGGPDTQHFTGRQADYDVRPSRSTNTSKYLQ</sequence>
<dbReference type="Proteomes" id="UP000299102">
    <property type="component" value="Unassembled WGS sequence"/>
</dbReference>
<evidence type="ECO:0000313" key="3">
    <source>
        <dbReference type="Proteomes" id="UP000299102"/>
    </source>
</evidence>
<dbReference type="AlphaFoldDB" id="A0A4C1T5M9"/>
<gene>
    <name evidence="2" type="ORF">EVAR_78274_1</name>
</gene>
<feature type="compositionally biased region" description="Polar residues" evidence="1">
    <location>
        <begin position="85"/>
        <end position="95"/>
    </location>
</feature>
<evidence type="ECO:0000256" key="1">
    <source>
        <dbReference type="SAM" id="MobiDB-lite"/>
    </source>
</evidence>
<reference evidence="2 3" key="1">
    <citation type="journal article" date="2019" name="Commun. Biol.">
        <title>The bagworm genome reveals a unique fibroin gene that provides high tensile strength.</title>
        <authorList>
            <person name="Kono N."/>
            <person name="Nakamura H."/>
            <person name="Ohtoshi R."/>
            <person name="Tomita M."/>
            <person name="Numata K."/>
            <person name="Arakawa K."/>
        </authorList>
    </citation>
    <scope>NUCLEOTIDE SEQUENCE [LARGE SCALE GENOMIC DNA]</scope>
</reference>
<organism evidence="2 3">
    <name type="scientific">Eumeta variegata</name>
    <name type="common">Bagworm moth</name>
    <name type="synonym">Eumeta japonica</name>
    <dbReference type="NCBI Taxonomy" id="151549"/>
    <lineage>
        <taxon>Eukaryota</taxon>
        <taxon>Metazoa</taxon>
        <taxon>Ecdysozoa</taxon>
        <taxon>Arthropoda</taxon>
        <taxon>Hexapoda</taxon>
        <taxon>Insecta</taxon>
        <taxon>Pterygota</taxon>
        <taxon>Neoptera</taxon>
        <taxon>Endopterygota</taxon>
        <taxon>Lepidoptera</taxon>
        <taxon>Glossata</taxon>
        <taxon>Ditrysia</taxon>
        <taxon>Tineoidea</taxon>
        <taxon>Psychidae</taxon>
        <taxon>Oiketicinae</taxon>
        <taxon>Eumeta</taxon>
    </lineage>
</organism>
<proteinExistence type="predicted"/>
<name>A0A4C1T5M9_EUMVA</name>
<comment type="caution">
    <text evidence="2">The sequence shown here is derived from an EMBL/GenBank/DDBJ whole genome shotgun (WGS) entry which is preliminary data.</text>
</comment>